<keyword evidence="5" id="KW-0547">Nucleotide-binding</keyword>
<dbReference type="PANTHER" id="PTHR24221:SF654">
    <property type="entry name" value="ATP-BINDING CASSETTE SUB-FAMILY B MEMBER 6"/>
    <property type="match status" value="1"/>
</dbReference>
<evidence type="ECO:0000259" key="10">
    <source>
        <dbReference type="PROSITE" id="PS50893"/>
    </source>
</evidence>
<dbReference type="GO" id="GO:0016887">
    <property type="term" value="F:ATP hydrolysis activity"/>
    <property type="evidence" value="ECO:0007669"/>
    <property type="project" value="InterPro"/>
</dbReference>
<keyword evidence="2" id="KW-0813">Transport</keyword>
<dbReference type="EMBL" id="FITM01000159">
    <property type="protein sequence ID" value="CZB22020.1"/>
    <property type="molecule type" value="Genomic_DNA"/>
</dbReference>
<dbReference type="InterPro" id="IPR017871">
    <property type="entry name" value="ABC_transporter-like_CS"/>
</dbReference>
<feature type="transmembrane region" description="Helical" evidence="9">
    <location>
        <begin position="138"/>
        <end position="160"/>
    </location>
</feature>
<evidence type="ECO:0000256" key="7">
    <source>
        <dbReference type="ARBA" id="ARBA00022989"/>
    </source>
</evidence>
<keyword evidence="7 9" id="KW-1133">Transmembrane helix</keyword>
<proteinExistence type="predicted"/>
<dbReference type="PROSITE" id="PS00211">
    <property type="entry name" value="ABC_TRANSPORTER_1"/>
    <property type="match status" value="1"/>
</dbReference>
<dbReference type="InterPro" id="IPR003593">
    <property type="entry name" value="AAA+_ATPase"/>
</dbReference>
<dbReference type="Gene3D" id="3.40.50.300">
    <property type="entry name" value="P-loop containing nucleotide triphosphate hydrolases"/>
    <property type="match status" value="1"/>
</dbReference>
<evidence type="ECO:0000256" key="6">
    <source>
        <dbReference type="ARBA" id="ARBA00022840"/>
    </source>
</evidence>
<keyword evidence="4 9" id="KW-0812">Transmembrane</keyword>
<evidence type="ECO:0000256" key="9">
    <source>
        <dbReference type="SAM" id="Phobius"/>
    </source>
</evidence>
<feature type="transmembrane region" description="Helical" evidence="9">
    <location>
        <begin position="286"/>
        <end position="305"/>
    </location>
</feature>
<dbReference type="GO" id="GO:0005524">
    <property type="term" value="F:ATP binding"/>
    <property type="evidence" value="ECO:0007669"/>
    <property type="project" value="UniProtKB-KW"/>
</dbReference>
<feature type="domain" description="ABC transporter" evidence="10">
    <location>
        <begin position="343"/>
        <end position="576"/>
    </location>
</feature>
<dbReference type="FunFam" id="3.40.50.300:FF:000221">
    <property type="entry name" value="Multidrug ABC transporter ATP-binding protein"/>
    <property type="match status" value="1"/>
</dbReference>
<protein>
    <submittedName>
        <fullName evidence="12">Phospholipid-lipopolysaccharide ABC transporter</fullName>
    </submittedName>
</protein>
<dbReference type="InterPro" id="IPR036640">
    <property type="entry name" value="ABC1_TM_sf"/>
</dbReference>
<keyword evidence="13" id="KW-1185">Reference proteome</keyword>
<dbReference type="AlphaFoldDB" id="A0A170TEW5"/>
<feature type="transmembrane region" description="Helical" evidence="9">
    <location>
        <begin position="27"/>
        <end position="47"/>
    </location>
</feature>
<dbReference type="PROSITE" id="PS50929">
    <property type="entry name" value="ABC_TM1F"/>
    <property type="match status" value="1"/>
</dbReference>
<evidence type="ECO:0000256" key="1">
    <source>
        <dbReference type="ARBA" id="ARBA00004651"/>
    </source>
</evidence>
<dbReference type="InterPro" id="IPR039421">
    <property type="entry name" value="Type_1_exporter"/>
</dbReference>
<feature type="transmembrane region" description="Helical" evidence="9">
    <location>
        <begin position="67"/>
        <end position="92"/>
    </location>
</feature>
<name>A0A170TEW5_9SYNE</name>
<dbReference type="PANTHER" id="PTHR24221">
    <property type="entry name" value="ATP-BINDING CASSETTE SUB-FAMILY B"/>
    <property type="match status" value="1"/>
</dbReference>
<evidence type="ECO:0000313" key="13">
    <source>
        <dbReference type="Proteomes" id="UP000182631"/>
    </source>
</evidence>
<dbReference type="PROSITE" id="PS50893">
    <property type="entry name" value="ABC_TRANSPORTER_2"/>
    <property type="match status" value="1"/>
</dbReference>
<dbReference type="SMART" id="SM00382">
    <property type="entry name" value="AAA"/>
    <property type="match status" value="1"/>
</dbReference>
<dbReference type="InterPro" id="IPR003439">
    <property type="entry name" value="ABC_transporter-like_ATP-bd"/>
</dbReference>
<evidence type="ECO:0000256" key="4">
    <source>
        <dbReference type="ARBA" id="ARBA00022692"/>
    </source>
</evidence>
<evidence type="ECO:0000256" key="3">
    <source>
        <dbReference type="ARBA" id="ARBA00022475"/>
    </source>
</evidence>
<evidence type="ECO:0000259" key="11">
    <source>
        <dbReference type="PROSITE" id="PS50929"/>
    </source>
</evidence>
<dbReference type="InterPro" id="IPR027417">
    <property type="entry name" value="P-loop_NTPase"/>
</dbReference>
<dbReference type="Gene3D" id="1.20.1560.10">
    <property type="entry name" value="ABC transporter type 1, transmembrane domain"/>
    <property type="match status" value="1"/>
</dbReference>
<dbReference type="RefSeq" id="WP_180365333.1">
    <property type="nucleotide sequence ID" value="NZ_FITM01000159.1"/>
</dbReference>
<feature type="domain" description="ABC transmembrane type-1" evidence="11">
    <location>
        <begin position="28"/>
        <end position="312"/>
    </location>
</feature>
<dbReference type="InterPro" id="IPR011527">
    <property type="entry name" value="ABC1_TM_dom"/>
</dbReference>
<dbReference type="GO" id="GO:0140359">
    <property type="term" value="F:ABC-type transporter activity"/>
    <property type="evidence" value="ECO:0007669"/>
    <property type="project" value="InterPro"/>
</dbReference>
<evidence type="ECO:0000256" key="2">
    <source>
        <dbReference type="ARBA" id="ARBA00022448"/>
    </source>
</evidence>
<keyword evidence="3" id="KW-1003">Cell membrane</keyword>
<keyword evidence="6" id="KW-0067">ATP-binding</keyword>
<dbReference type="Pfam" id="PF00664">
    <property type="entry name" value="ABC_membrane"/>
    <property type="match status" value="1"/>
</dbReference>
<dbReference type="Proteomes" id="UP000182631">
    <property type="component" value="Unassembled WGS sequence"/>
</dbReference>
<feature type="transmembrane region" description="Helical" evidence="9">
    <location>
        <begin position="166"/>
        <end position="184"/>
    </location>
</feature>
<accession>A0A170TEW5</accession>
<evidence type="ECO:0000256" key="5">
    <source>
        <dbReference type="ARBA" id="ARBA00022741"/>
    </source>
</evidence>
<dbReference type="GO" id="GO:0005886">
    <property type="term" value="C:plasma membrane"/>
    <property type="evidence" value="ECO:0007669"/>
    <property type="project" value="UniProtKB-SubCell"/>
</dbReference>
<dbReference type="Pfam" id="PF00005">
    <property type="entry name" value="ABC_tran"/>
    <property type="match status" value="1"/>
</dbReference>
<dbReference type="SUPFAM" id="SSF90123">
    <property type="entry name" value="ABC transporter transmembrane region"/>
    <property type="match status" value="1"/>
</dbReference>
<sequence length="584" mass="62232">MARPHSGVGRPSPPPIFRLIAPIKSTIVAACVVQAVGSLAGIVPFIGVVEIARALLAGDDASGVVRIAWIAAGALALRVFCFVLSGMLTHMADNDLQLRIRRGVAARLSRVPLCWFTVSNGGALKKGMQDDVTTMHTLVAHTFTSLTAALITPLGALAYLASINPVLVPVALIPLVIGMVFYMAQMRNFGEKMVTYQESLAAVNGAAVEYVHGIGVIKTFSGTDRAFSRFVCRTGEFIDFFWNWAKGLLNLAVLTDLVLSPLTGVVVTAGLGLWLVADDVVMPVDALALVVLAPALTGTFLAFSFEQDAMMQGGQAARRLVALLDTPVLSTPAVPRKLRGHRVVFQGVHATYDGKREVLSEIDLVLEPGSTTALVGPSGSGKSTMAQLLPRFLDPSAGQVTLGGVPLPEIAPEELYRHIGFVFQDVQLLRASVRDNIALGVSGSDRRDVERVARAARIHERILSLPDGYDTMLGAGTTLSSGESQRITIARALLADPPILVLDEAMAFADPETGTALREALATWSSRRTLLIVAHNLATVVHADQICVLEEGRIAQRGNHAELVADRDGLYAALWAAAIREDVK</sequence>
<organism evidence="12 13">
    <name type="scientific">Candidatus Synechococcus spongiarum</name>
    <dbReference type="NCBI Taxonomy" id="431041"/>
    <lineage>
        <taxon>Bacteria</taxon>
        <taxon>Bacillati</taxon>
        <taxon>Cyanobacteriota</taxon>
        <taxon>Cyanophyceae</taxon>
        <taxon>Synechococcales</taxon>
        <taxon>Synechococcaceae</taxon>
        <taxon>Synechococcus</taxon>
    </lineage>
</organism>
<gene>
    <name evidence="12" type="ORF">FLM9_1492</name>
</gene>
<comment type="subcellular location">
    <subcellularLocation>
        <location evidence="1">Cell membrane</location>
        <topology evidence="1">Multi-pass membrane protein</topology>
    </subcellularLocation>
</comment>
<keyword evidence="8 9" id="KW-0472">Membrane</keyword>
<evidence type="ECO:0000256" key="8">
    <source>
        <dbReference type="ARBA" id="ARBA00023136"/>
    </source>
</evidence>
<dbReference type="SUPFAM" id="SSF52540">
    <property type="entry name" value="P-loop containing nucleoside triphosphate hydrolases"/>
    <property type="match status" value="1"/>
</dbReference>
<reference evidence="13" key="1">
    <citation type="submission" date="2016-02" db="EMBL/GenBank/DDBJ databases">
        <authorList>
            <person name="liu f."/>
        </authorList>
    </citation>
    <scope>NUCLEOTIDE SEQUENCE [LARGE SCALE GENOMIC DNA]</scope>
</reference>
<feature type="transmembrane region" description="Helical" evidence="9">
    <location>
        <begin position="248"/>
        <end position="274"/>
    </location>
</feature>
<evidence type="ECO:0000313" key="12">
    <source>
        <dbReference type="EMBL" id="CZB22020.1"/>
    </source>
</evidence>